<reference evidence="2" key="1">
    <citation type="submission" date="2022-11" db="UniProtKB">
        <authorList>
            <consortium name="WormBaseParasite"/>
        </authorList>
    </citation>
    <scope>IDENTIFICATION</scope>
</reference>
<name>A0A915E7M1_9BILA</name>
<keyword evidence="1" id="KW-1185">Reference proteome</keyword>
<dbReference type="WBParaSite" id="jg3424">
    <property type="protein sequence ID" value="jg3424"/>
    <property type="gene ID" value="jg3424"/>
</dbReference>
<sequence length="523" mass="59333">MITEFKQKHTQITISHIDRLKEEIRKEEDFEESNADCQLKQNIVKIKNEAENGINLYPAVIYSKLFMRKAYSVGGPASWLNIYSFAQYISDLDIIIQLSRLQSKAINLLIFDYIYTEHVGNKQKTKLHGKAIVVGCGPAGLYSSFYAFESGMSIDRVDDRNCFTRTHIIVCWRYIHWNFIGEYNEYVRANLKELETALDFQLSLLGKYVRCKTDTSASLSPIIKAAVNRIQFPTQELPHFTAKLDTGKNAVISDPGQGIEFNFMIISSGAKSRLRSAYVNVPTDETVKERYSVATFVKGSKLSGIMLVPEEKEGFVTGNRLDSLKAFENMQTLGPFLKKEHIEDKNNSLECDRLMMQLNRKYLKALTEAKLHQTVVLEGEHINTRNIISIDQKGNALEENPSKLHFDPVSVNTSTFNLTQMSMKYSATQYTADYIKGEPKVPSEIMVTFGDAFATPHHLTEEERNASSFNRMCETINDIKNRANIFGINGFKIVSDGEVSAENSTFGIEIDGHKTYMAEVTNR</sequence>
<evidence type="ECO:0000313" key="1">
    <source>
        <dbReference type="Proteomes" id="UP000887574"/>
    </source>
</evidence>
<dbReference type="InterPro" id="IPR036188">
    <property type="entry name" value="FAD/NAD-bd_sf"/>
</dbReference>
<evidence type="ECO:0000313" key="2">
    <source>
        <dbReference type="WBParaSite" id="jg3424"/>
    </source>
</evidence>
<proteinExistence type="predicted"/>
<organism evidence="1 2">
    <name type="scientific">Ditylenchus dipsaci</name>
    <dbReference type="NCBI Taxonomy" id="166011"/>
    <lineage>
        <taxon>Eukaryota</taxon>
        <taxon>Metazoa</taxon>
        <taxon>Ecdysozoa</taxon>
        <taxon>Nematoda</taxon>
        <taxon>Chromadorea</taxon>
        <taxon>Rhabditida</taxon>
        <taxon>Tylenchina</taxon>
        <taxon>Tylenchomorpha</taxon>
        <taxon>Sphaerularioidea</taxon>
        <taxon>Anguinidae</taxon>
        <taxon>Anguininae</taxon>
        <taxon>Ditylenchus</taxon>
    </lineage>
</organism>
<accession>A0A915E7M1</accession>
<protein>
    <submittedName>
        <fullName evidence="2">FAD/NAD(P)-binding domain-containing protein</fullName>
    </submittedName>
</protein>
<dbReference type="SUPFAM" id="SSF51905">
    <property type="entry name" value="FAD/NAD(P)-binding domain"/>
    <property type="match status" value="1"/>
</dbReference>
<dbReference type="Proteomes" id="UP000887574">
    <property type="component" value="Unplaced"/>
</dbReference>
<dbReference type="AlphaFoldDB" id="A0A915E7M1"/>